<reference evidence="3" key="1">
    <citation type="submission" date="2020-07" db="EMBL/GenBank/DDBJ databases">
        <authorList>
            <person name="Lin J."/>
        </authorList>
    </citation>
    <scope>NUCLEOTIDE SEQUENCE</scope>
</reference>
<protein>
    <recommendedName>
        <fullName evidence="4">Transmembrane protein</fullName>
    </recommendedName>
</protein>
<evidence type="ECO:0000256" key="1">
    <source>
        <dbReference type="SAM" id="MobiDB-lite"/>
    </source>
</evidence>
<evidence type="ECO:0000256" key="2">
    <source>
        <dbReference type="SAM" id="Phobius"/>
    </source>
</evidence>
<proteinExistence type="predicted"/>
<dbReference type="PANTHER" id="PTHR33237">
    <property type="entry name" value="F2P16.13 PROTEIN-RELATED"/>
    <property type="match status" value="1"/>
</dbReference>
<dbReference type="PANTHER" id="PTHR33237:SF31">
    <property type="entry name" value="F2P16.13 PROTEIN"/>
    <property type="match status" value="1"/>
</dbReference>
<feature type="compositionally biased region" description="Polar residues" evidence="1">
    <location>
        <begin position="54"/>
        <end position="73"/>
    </location>
</feature>
<sequence length="172" mass="18243">MARPLPLQLDPSTPFITTTTTTTTTAYLLLAVIVAAIAAVIISLCTTHKHSKMSAKQQPNKKNNIILPTSSSPRGDVDSRRSLLASLSNVGSKAAVITKLISWKSDDCEGGGEVAEEQVVAEESDEEAALWRKSIIRGGRCRPLDFSGQILYDINGNQLWPPQGGGGGAGKV</sequence>
<dbReference type="AlphaFoldDB" id="A0A6V7Q5N5"/>
<organism evidence="3">
    <name type="scientific">Ananas comosus var. bracteatus</name>
    <name type="common">red pineapple</name>
    <dbReference type="NCBI Taxonomy" id="296719"/>
    <lineage>
        <taxon>Eukaryota</taxon>
        <taxon>Viridiplantae</taxon>
        <taxon>Streptophyta</taxon>
        <taxon>Embryophyta</taxon>
        <taxon>Tracheophyta</taxon>
        <taxon>Spermatophyta</taxon>
        <taxon>Magnoliopsida</taxon>
        <taxon>Liliopsida</taxon>
        <taxon>Poales</taxon>
        <taxon>Bromeliaceae</taxon>
        <taxon>Bromelioideae</taxon>
        <taxon>Ananas</taxon>
    </lineage>
</organism>
<keyword evidence="2" id="KW-1133">Transmembrane helix</keyword>
<feature type="transmembrane region" description="Helical" evidence="2">
    <location>
        <begin position="26"/>
        <end position="46"/>
    </location>
</feature>
<dbReference type="EMBL" id="LR862133">
    <property type="protein sequence ID" value="CAD1838217.1"/>
    <property type="molecule type" value="Genomic_DNA"/>
</dbReference>
<evidence type="ECO:0008006" key="4">
    <source>
        <dbReference type="Google" id="ProtNLM"/>
    </source>
</evidence>
<accession>A0A6V7Q5N5</accession>
<feature type="region of interest" description="Disordered" evidence="1">
    <location>
        <begin position="52"/>
        <end position="78"/>
    </location>
</feature>
<keyword evidence="2" id="KW-0472">Membrane</keyword>
<name>A0A6V7Q5N5_ANACO</name>
<evidence type="ECO:0000313" key="3">
    <source>
        <dbReference type="EMBL" id="CAD1838217.1"/>
    </source>
</evidence>
<gene>
    <name evidence="3" type="ORF">CB5_LOCUS21428</name>
</gene>
<keyword evidence="2" id="KW-0812">Transmembrane</keyword>